<proteinExistence type="predicted"/>
<gene>
    <name evidence="1" type="ORF">MC7420_4962</name>
</gene>
<organism evidence="1 2">
    <name type="scientific">Coleofasciculus chthonoplastes PCC 7420</name>
    <dbReference type="NCBI Taxonomy" id="118168"/>
    <lineage>
        <taxon>Bacteria</taxon>
        <taxon>Bacillati</taxon>
        <taxon>Cyanobacteriota</taxon>
        <taxon>Cyanophyceae</taxon>
        <taxon>Coleofasciculales</taxon>
        <taxon>Coleofasciculaceae</taxon>
        <taxon>Coleofasciculus</taxon>
    </lineage>
</organism>
<evidence type="ECO:0000313" key="1">
    <source>
        <dbReference type="EMBL" id="EDX72689.1"/>
    </source>
</evidence>
<dbReference type="Proteomes" id="UP000003835">
    <property type="component" value="Unassembled WGS sequence"/>
</dbReference>
<dbReference type="STRING" id="118168.MC7420_4962"/>
<reference evidence="1 2" key="1">
    <citation type="submission" date="2008-07" db="EMBL/GenBank/DDBJ databases">
        <authorList>
            <person name="Tandeau de Marsac N."/>
            <person name="Ferriera S."/>
            <person name="Johnson J."/>
            <person name="Kravitz S."/>
            <person name="Beeson K."/>
            <person name="Sutton G."/>
            <person name="Rogers Y.-H."/>
            <person name="Friedman R."/>
            <person name="Frazier M."/>
            <person name="Venter J.C."/>
        </authorList>
    </citation>
    <scope>NUCLEOTIDE SEQUENCE [LARGE SCALE GENOMIC DNA]</scope>
    <source>
        <strain evidence="1 2">PCC 7420</strain>
    </source>
</reference>
<evidence type="ECO:0000313" key="2">
    <source>
        <dbReference type="Proteomes" id="UP000003835"/>
    </source>
</evidence>
<dbReference type="AlphaFoldDB" id="B4VZB9"/>
<dbReference type="EMBL" id="DS989862">
    <property type="protein sequence ID" value="EDX72689.1"/>
    <property type="molecule type" value="Genomic_DNA"/>
</dbReference>
<protein>
    <submittedName>
        <fullName evidence="1">Uncharacterized protein</fullName>
    </submittedName>
</protein>
<dbReference type="HOGENOM" id="CLU_3342493_0_0_3"/>
<name>B4VZB9_9CYAN</name>
<sequence length="37" mass="4379">MSGKSPIIKISPHLPLTPSTHHRNFRLWIYSTKKRLH</sequence>
<accession>B4VZB9</accession>
<keyword evidence="2" id="KW-1185">Reference proteome</keyword>